<evidence type="ECO:0000313" key="12">
    <source>
        <dbReference type="EMBL" id="RBP16480.1"/>
    </source>
</evidence>
<evidence type="ECO:0000256" key="3">
    <source>
        <dbReference type="ARBA" id="ARBA00022801"/>
    </source>
</evidence>
<dbReference type="PROSITE" id="PS51192">
    <property type="entry name" value="HELICASE_ATP_BIND_1"/>
    <property type="match status" value="1"/>
</dbReference>
<dbReference type="CDD" id="cd17922">
    <property type="entry name" value="DEXHc_LHR-like"/>
    <property type="match status" value="1"/>
</dbReference>
<dbReference type="Pfam" id="PF23234">
    <property type="entry name" value="WHD_4th_Lhr"/>
    <property type="match status" value="1"/>
</dbReference>
<keyword evidence="5" id="KW-0067">ATP-binding</keyword>
<dbReference type="InterPro" id="IPR014001">
    <property type="entry name" value="Helicase_ATP-bd"/>
</dbReference>
<comment type="caution">
    <text evidence="12">The sequence shown here is derived from an EMBL/GenBank/DDBJ whole genome shotgun (WGS) entry which is preliminary data.</text>
</comment>
<dbReference type="Pfam" id="PF08494">
    <property type="entry name" value="DEAD_assoc"/>
    <property type="match status" value="1"/>
</dbReference>
<name>A0A366FR07_9HYPH</name>
<evidence type="ECO:0000256" key="9">
    <source>
        <dbReference type="SAM" id="MobiDB-lite"/>
    </source>
</evidence>
<organism evidence="12 13">
    <name type="scientific">Roseiarcus fermentans</name>
    <dbReference type="NCBI Taxonomy" id="1473586"/>
    <lineage>
        <taxon>Bacteria</taxon>
        <taxon>Pseudomonadati</taxon>
        <taxon>Pseudomonadota</taxon>
        <taxon>Alphaproteobacteria</taxon>
        <taxon>Hyphomicrobiales</taxon>
        <taxon>Roseiarcaceae</taxon>
        <taxon>Roseiarcus</taxon>
    </lineage>
</organism>
<feature type="region of interest" description="Disordered" evidence="9">
    <location>
        <begin position="1"/>
        <end position="28"/>
    </location>
</feature>
<protein>
    <submittedName>
        <fullName evidence="12">Lhr family ATP dependent helicase</fullName>
    </submittedName>
</protein>
<evidence type="ECO:0000259" key="10">
    <source>
        <dbReference type="PROSITE" id="PS51192"/>
    </source>
</evidence>
<feature type="compositionally biased region" description="Basic and acidic residues" evidence="9">
    <location>
        <begin position="16"/>
        <end position="28"/>
    </location>
</feature>
<dbReference type="GO" id="GO:0003677">
    <property type="term" value="F:DNA binding"/>
    <property type="evidence" value="ECO:0007669"/>
    <property type="project" value="UniProtKB-KW"/>
</dbReference>
<dbReference type="InterPro" id="IPR001650">
    <property type="entry name" value="Helicase_C-like"/>
</dbReference>
<dbReference type="GO" id="GO:0006281">
    <property type="term" value="P:DNA repair"/>
    <property type="evidence" value="ECO:0007669"/>
    <property type="project" value="UniProtKB-KW"/>
</dbReference>
<keyword evidence="8" id="KW-0413">Isomerase</keyword>
<dbReference type="GO" id="GO:0016887">
    <property type="term" value="F:ATP hydrolysis activity"/>
    <property type="evidence" value="ECO:0007669"/>
    <property type="project" value="TreeGrafter"/>
</dbReference>
<evidence type="ECO:0000256" key="7">
    <source>
        <dbReference type="ARBA" id="ARBA00023204"/>
    </source>
</evidence>
<dbReference type="CDD" id="cd18796">
    <property type="entry name" value="SF2_C_LHR"/>
    <property type="match status" value="1"/>
</dbReference>
<dbReference type="InterPro" id="IPR052511">
    <property type="entry name" value="ATP-dep_Helicase"/>
</dbReference>
<keyword evidence="1" id="KW-0547">Nucleotide-binding</keyword>
<evidence type="ECO:0000256" key="4">
    <source>
        <dbReference type="ARBA" id="ARBA00022806"/>
    </source>
</evidence>
<dbReference type="Pfam" id="PF23235">
    <property type="entry name" value="WHD_3rd_Lhr"/>
    <property type="match status" value="1"/>
</dbReference>
<evidence type="ECO:0000313" key="13">
    <source>
        <dbReference type="Proteomes" id="UP000253529"/>
    </source>
</evidence>
<dbReference type="InterPro" id="IPR013701">
    <property type="entry name" value="Lhr-like_DEAD/DEAH_assoc"/>
</dbReference>
<dbReference type="Proteomes" id="UP000253529">
    <property type="component" value="Unassembled WGS sequence"/>
</dbReference>
<dbReference type="PANTHER" id="PTHR47962">
    <property type="entry name" value="ATP-DEPENDENT HELICASE LHR-RELATED-RELATED"/>
    <property type="match status" value="1"/>
</dbReference>
<dbReference type="InterPro" id="IPR011545">
    <property type="entry name" value="DEAD/DEAH_box_helicase_dom"/>
</dbReference>
<sequence>MIEGDRAEAMRSSFGADDRAAQTGDRGHRAFSDPAAVFHPAVAAWFSGAFPAASPAQAGAWPAIKAGRPTLIAAPTGSGKTLAAFLAAIDDLVRRGLDGTLTEAVQVVYVSPLKALSNDIHRNLEAPLEGIRRALASGGWPDVALRTLVRTGDTAASERARMRRKPPHILVTTPESLYVLLGSESGRRMLASTRTVIVDEIHAVAPNKRGAHLALSLERLSALCGDRLQRIGLSATQNPIGEIANWLVGASGSGDPAAEVAIVDSGFQRRRDLAIETPGSPLEAVMSNEVWSQVYDRLADLIGRHKTTLVFVNTRRMSERVARELSDRLGEGAVATHHGSMAKEKRLAAEQRLKRGELRAMVATASLELGIDIGDVELVCQLGSPRSVATFLQRVGRSGHAIDGTPKGRLFPLSRDDLVECAALLDCVRRGELDRLAIPDRPLDVLAQQIVAEVAAKDWGETELFDRLRRAWPYRALAREDFDAVVRTLAEGFATRVGRRGALLHRDAIHGVLRGRRGARTTALTSGGAIPDTADYSVLLEPENHVVGSVNEDFAVESLTGDVFQLGNASYRILRVERGTVRVEDARGQPPNLPFWLGEAPGRADALSASVSRLRAGAEARLRADPSGGALRGWLEAEIGTGAAAAQEIAEYLSAALAALGVLPTREVVALERFFDESGGMQLVVHSPNGSRLNRAWGLALRKRFCRKFNFELQAAATEDAIVLSLTSAHSFPLEEVTRYLNAKTVRPLLVQAMLDAPMFAARWRWAAGVSLALPRFRAGKRVPPQILRMQAEDLIAAVFPDQIACAENLAGDREVPDHPLVNQAVADCLHEAMDIEGLERLLRGVETGEIRTVCRDVTQPSPLALEALCAKPYAFLDDAPLEERRTQAVMARRWQGPDGASDLARLDPQAVEAVSAEAWPDPADAEELHDALLWLGFLTEAEARSSPDWGGWLNALAAQGRATRIAAPHALLWAPAERANEFRALWPGARLGPVNAPPAEHAQAPAPAAEDALIALLRGRLEGSGPVTATALAAMLGLEPTVIAQALAALEAEGAILRGRFDARVNDEQWCDRRLVARIHRRTVNRLRAEIEPVAARDFLRFLFDWSHVDDEARLEGPDALPQALAMLEGFEAPARAWETEILSARLDGYQPSWLDAACQAGRIAWTRLTPTTGEAGARTPVPATPIALVDRRRMGLWTSLAPPAGAPALGGRAAAALEALETHGALFFDELVDATRMLRAEVEAALGELVAQGLVASDGFAGLRALLTPSSKRQPRFGLKRRGKILPFAIESGGRWAVVRRVRAGGDDARAAAVESVARVLLARYGVMFWRLMAREPAWLPPWRELARVYRRLEARGEIRGGRFVAGVTGEQFALPEAVAAMREVRRRPSDGRWVSLSGADPLNLVGILTPGARLAGVTANRVVYRDGLPVASLSGGAVQIDSGLAGSDRWEAERRLARSSASGLIAGLA</sequence>
<evidence type="ECO:0000256" key="6">
    <source>
        <dbReference type="ARBA" id="ARBA00023125"/>
    </source>
</evidence>
<dbReference type="InterPro" id="IPR027417">
    <property type="entry name" value="P-loop_NTPase"/>
</dbReference>
<evidence type="ECO:0000256" key="2">
    <source>
        <dbReference type="ARBA" id="ARBA00022763"/>
    </source>
</evidence>
<dbReference type="Pfam" id="PF00271">
    <property type="entry name" value="Helicase_C"/>
    <property type="match status" value="1"/>
</dbReference>
<dbReference type="SMART" id="SM00490">
    <property type="entry name" value="HELICc"/>
    <property type="match status" value="1"/>
</dbReference>
<keyword evidence="7" id="KW-0234">DNA repair</keyword>
<dbReference type="InterPro" id="IPR055367">
    <property type="entry name" value="WH4_Lhr"/>
</dbReference>
<dbReference type="GO" id="GO:0004386">
    <property type="term" value="F:helicase activity"/>
    <property type="evidence" value="ECO:0007669"/>
    <property type="project" value="UniProtKB-KW"/>
</dbReference>
<evidence type="ECO:0000259" key="11">
    <source>
        <dbReference type="PROSITE" id="PS51194"/>
    </source>
</evidence>
<dbReference type="SUPFAM" id="SSF52540">
    <property type="entry name" value="P-loop containing nucleoside triphosphate hydrolases"/>
    <property type="match status" value="1"/>
</dbReference>
<dbReference type="Gene3D" id="3.40.50.300">
    <property type="entry name" value="P-loop containing nucleotide triphosphate hydrolases"/>
    <property type="match status" value="2"/>
</dbReference>
<dbReference type="InterPro" id="IPR055368">
    <property type="entry name" value="WH3_Lhr"/>
</dbReference>
<evidence type="ECO:0000256" key="1">
    <source>
        <dbReference type="ARBA" id="ARBA00022741"/>
    </source>
</evidence>
<dbReference type="PANTHER" id="PTHR47962:SF5">
    <property type="entry name" value="ATP-DEPENDENT HELICASE LHR-RELATED"/>
    <property type="match status" value="1"/>
</dbReference>
<dbReference type="SMART" id="SM00487">
    <property type="entry name" value="DEXDc"/>
    <property type="match status" value="1"/>
</dbReference>
<feature type="domain" description="Helicase C-terminal" evidence="11">
    <location>
        <begin position="293"/>
        <end position="449"/>
    </location>
</feature>
<feature type="domain" description="Helicase ATP-binding" evidence="10">
    <location>
        <begin position="61"/>
        <end position="255"/>
    </location>
</feature>
<keyword evidence="13" id="KW-1185">Reference proteome</keyword>
<dbReference type="GO" id="GO:0005524">
    <property type="term" value="F:ATP binding"/>
    <property type="evidence" value="ECO:0007669"/>
    <property type="project" value="UniProtKB-KW"/>
</dbReference>
<dbReference type="PROSITE" id="PS51194">
    <property type="entry name" value="HELICASE_CTER"/>
    <property type="match status" value="1"/>
</dbReference>
<accession>A0A366FR07</accession>
<dbReference type="Pfam" id="PF00270">
    <property type="entry name" value="DEAD"/>
    <property type="match status" value="1"/>
</dbReference>
<keyword evidence="3" id="KW-0378">Hydrolase</keyword>
<gene>
    <name evidence="12" type="ORF">DFR50_105123</name>
</gene>
<evidence type="ECO:0000256" key="5">
    <source>
        <dbReference type="ARBA" id="ARBA00022840"/>
    </source>
</evidence>
<dbReference type="InterPro" id="IPR045628">
    <property type="entry name" value="Lhr_WH_dom"/>
</dbReference>
<keyword evidence="4 12" id="KW-0347">Helicase</keyword>
<keyword evidence="6" id="KW-0238">DNA-binding</keyword>
<evidence type="ECO:0000256" key="8">
    <source>
        <dbReference type="ARBA" id="ARBA00023235"/>
    </source>
</evidence>
<reference evidence="12 13" key="1">
    <citation type="submission" date="2018-06" db="EMBL/GenBank/DDBJ databases">
        <title>Genomic Encyclopedia of Type Strains, Phase IV (KMG-IV): sequencing the most valuable type-strain genomes for metagenomic binning, comparative biology and taxonomic classification.</title>
        <authorList>
            <person name="Goeker M."/>
        </authorList>
    </citation>
    <scope>NUCLEOTIDE SEQUENCE [LARGE SCALE GENOMIC DNA]</scope>
    <source>
        <strain evidence="12 13">DSM 24875</strain>
    </source>
</reference>
<keyword evidence="2" id="KW-0227">DNA damage</keyword>
<proteinExistence type="predicted"/>
<dbReference type="EMBL" id="QNRK01000005">
    <property type="protein sequence ID" value="RBP16480.1"/>
    <property type="molecule type" value="Genomic_DNA"/>
</dbReference>
<dbReference type="Pfam" id="PF19306">
    <property type="entry name" value="WHD_Lhr"/>
    <property type="match status" value="1"/>
</dbReference>